<comment type="caution">
    <text evidence="1">The sequence shown here is derived from an EMBL/GenBank/DDBJ whole genome shotgun (WGS) entry which is preliminary data.</text>
</comment>
<dbReference type="AlphaFoldDB" id="A0A8X6NXJ3"/>
<organism evidence="1 2">
    <name type="scientific">Nephila pilipes</name>
    <name type="common">Giant wood spider</name>
    <name type="synonym">Nephila maculata</name>
    <dbReference type="NCBI Taxonomy" id="299642"/>
    <lineage>
        <taxon>Eukaryota</taxon>
        <taxon>Metazoa</taxon>
        <taxon>Ecdysozoa</taxon>
        <taxon>Arthropoda</taxon>
        <taxon>Chelicerata</taxon>
        <taxon>Arachnida</taxon>
        <taxon>Araneae</taxon>
        <taxon>Araneomorphae</taxon>
        <taxon>Entelegynae</taxon>
        <taxon>Araneoidea</taxon>
        <taxon>Nephilidae</taxon>
        <taxon>Nephila</taxon>
    </lineage>
</organism>
<reference evidence="1" key="1">
    <citation type="submission" date="2020-08" db="EMBL/GenBank/DDBJ databases">
        <title>Multicomponent nature underlies the extraordinary mechanical properties of spider dragline silk.</title>
        <authorList>
            <person name="Kono N."/>
            <person name="Nakamura H."/>
            <person name="Mori M."/>
            <person name="Yoshida Y."/>
            <person name="Ohtoshi R."/>
            <person name="Malay A.D."/>
            <person name="Moran D.A.P."/>
            <person name="Tomita M."/>
            <person name="Numata K."/>
            <person name="Arakawa K."/>
        </authorList>
    </citation>
    <scope>NUCLEOTIDE SEQUENCE</scope>
</reference>
<evidence type="ECO:0000313" key="1">
    <source>
        <dbReference type="EMBL" id="GFT40446.1"/>
    </source>
</evidence>
<accession>A0A8X6NXJ3</accession>
<evidence type="ECO:0000313" key="2">
    <source>
        <dbReference type="Proteomes" id="UP000887013"/>
    </source>
</evidence>
<dbReference type="Proteomes" id="UP000887013">
    <property type="component" value="Unassembled WGS sequence"/>
</dbReference>
<dbReference type="EMBL" id="BMAW01063478">
    <property type="protein sequence ID" value="GFT40446.1"/>
    <property type="molecule type" value="Genomic_DNA"/>
</dbReference>
<name>A0A8X6NXJ3_NEPPI</name>
<proteinExistence type="predicted"/>
<protein>
    <submittedName>
        <fullName evidence="1">Uncharacterized protein</fullName>
    </submittedName>
</protein>
<gene>
    <name evidence="1" type="ORF">NPIL_132841</name>
</gene>
<keyword evidence="2" id="KW-1185">Reference proteome</keyword>
<sequence length="107" mass="11486">MKSSLFTKSPTHIAGQIGLSLTWPTLRNMRSYDRCRSTGPECQSGIELMLTMAHFTTHFPEPCAGLSNLSFIVLSAATRTSQCSCARLLSLGVTFDSGIASVGLLDS</sequence>